<dbReference type="AlphaFoldDB" id="A0A0H5RD55"/>
<evidence type="ECO:0000313" key="2">
    <source>
        <dbReference type="EMBL" id="CRZ11681.1"/>
    </source>
</evidence>
<name>A0A0H5RD55_9EUKA</name>
<accession>A0A0H5RD55</accession>
<feature type="non-terminal residue" evidence="2">
    <location>
        <position position="131"/>
    </location>
</feature>
<protein>
    <submittedName>
        <fullName evidence="2">Uncharacterized protein</fullName>
    </submittedName>
</protein>
<organism evidence="2">
    <name type="scientific">Spongospora subterranea</name>
    <dbReference type="NCBI Taxonomy" id="70186"/>
    <lineage>
        <taxon>Eukaryota</taxon>
        <taxon>Sar</taxon>
        <taxon>Rhizaria</taxon>
        <taxon>Endomyxa</taxon>
        <taxon>Phytomyxea</taxon>
        <taxon>Plasmodiophorida</taxon>
        <taxon>Plasmodiophoridae</taxon>
        <taxon>Spongospora</taxon>
    </lineage>
</organism>
<evidence type="ECO:0000256" key="1">
    <source>
        <dbReference type="SAM" id="MobiDB-lite"/>
    </source>
</evidence>
<dbReference type="EMBL" id="HACM01011239">
    <property type="protein sequence ID" value="CRZ11681.1"/>
    <property type="molecule type" value="Transcribed_RNA"/>
</dbReference>
<feature type="compositionally biased region" description="Polar residues" evidence="1">
    <location>
        <begin position="120"/>
        <end position="131"/>
    </location>
</feature>
<sequence>MAPLHDGHCVKSMFCKFQLDCKFLAILITVSLFKQYLSIRLPLGNNRSLAGSRFCNSAGIGDVTQLSKEATCFLLSSDEMSQEKYSRNSIVPYFRHLFHTPNLDICSTQTKPDTRPCPNGSGSLLNVNGRD</sequence>
<feature type="region of interest" description="Disordered" evidence="1">
    <location>
        <begin position="109"/>
        <end position="131"/>
    </location>
</feature>
<proteinExistence type="predicted"/>
<reference evidence="2" key="1">
    <citation type="submission" date="2015-04" db="EMBL/GenBank/DDBJ databases">
        <title>The genome sequence of the plant pathogenic Rhizarian Plasmodiophora brassicae reveals insights in its biotrophic life cycle and the origin of chitin synthesis.</title>
        <authorList>
            <person name="Schwelm A."/>
            <person name="Fogelqvist J."/>
            <person name="Knaust A."/>
            <person name="Julke S."/>
            <person name="Lilja T."/>
            <person name="Dhandapani V."/>
            <person name="Bonilla-Rosso G."/>
            <person name="Karlsson M."/>
            <person name="Shevchenko A."/>
            <person name="Choi S.R."/>
            <person name="Kim H.G."/>
            <person name="Park J.Y."/>
            <person name="Lim Y.P."/>
            <person name="Ludwig-Muller J."/>
            <person name="Dixelius C."/>
        </authorList>
    </citation>
    <scope>NUCLEOTIDE SEQUENCE</scope>
    <source>
        <tissue evidence="2">Potato root galls</tissue>
    </source>
</reference>